<sequence length="95" mass="10634">MSVARQRNQPGTRMTTLPRHAATEAGTALDNRADAMSAPHQDAPGLSEYACRAPRARADTPSERSARVRRKIASPTYLETDEDLAFLRDNRQRRQ</sequence>
<dbReference type="KEGG" id="bxe:Bxe_A1893"/>
<evidence type="ECO:0000313" key="2">
    <source>
        <dbReference type="EMBL" id="ABE31072.1"/>
    </source>
</evidence>
<keyword evidence="3" id="KW-1185">Reference proteome</keyword>
<gene>
    <name evidence="2" type="ORF">Bxe_A1893</name>
</gene>
<evidence type="ECO:0000256" key="1">
    <source>
        <dbReference type="SAM" id="MobiDB-lite"/>
    </source>
</evidence>
<feature type="compositionally biased region" description="Basic and acidic residues" evidence="1">
    <location>
        <begin position="56"/>
        <end position="66"/>
    </location>
</feature>
<dbReference type="EMBL" id="CP000270">
    <property type="protein sequence ID" value="ABE31072.1"/>
    <property type="molecule type" value="Genomic_DNA"/>
</dbReference>
<feature type="region of interest" description="Disordered" evidence="1">
    <location>
        <begin position="1"/>
        <end position="75"/>
    </location>
</feature>
<dbReference type="Proteomes" id="UP000001817">
    <property type="component" value="Chromosome 1"/>
</dbReference>
<name>Q13XW7_PARXL</name>
<dbReference type="AlphaFoldDB" id="Q13XW7"/>
<protein>
    <submittedName>
        <fullName evidence="2">Uncharacterized protein</fullName>
    </submittedName>
</protein>
<proteinExistence type="predicted"/>
<feature type="compositionally biased region" description="Polar residues" evidence="1">
    <location>
        <begin position="1"/>
        <end position="15"/>
    </location>
</feature>
<evidence type="ECO:0000313" key="3">
    <source>
        <dbReference type="Proteomes" id="UP000001817"/>
    </source>
</evidence>
<accession>Q13XW7</accession>
<reference evidence="2 3" key="1">
    <citation type="journal article" date="2006" name="Proc. Natl. Acad. Sci. U.S.A.">
        <title>Burkholderia xenovorans LB400 harbors a multi-replicon, 9.73-Mbp genome shaped for versatility.</title>
        <authorList>
            <person name="Chain P.S."/>
            <person name="Denef V.J."/>
            <person name="Konstantinidis K.T."/>
            <person name="Vergez L.M."/>
            <person name="Agullo L."/>
            <person name="Reyes V.L."/>
            <person name="Hauser L."/>
            <person name="Cordova M."/>
            <person name="Gomez L."/>
            <person name="Gonzalez M."/>
            <person name="Land M."/>
            <person name="Lao V."/>
            <person name="Larimer F."/>
            <person name="LiPuma J.J."/>
            <person name="Mahenthiralingam E."/>
            <person name="Malfatti S.A."/>
            <person name="Marx C.J."/>
            <person name="Parnell J.J."/>
            <person name="Ramette A."/>
            <person name="Richardson P."/>
            <person name="Seeger M."/>
            <person name="Smith D."/>
            <person name="Spilker T."/>
            <person name="Sul W.J."/>
            <person name="Tsoi T.V."/>
            <person name="Ulrich L.E."/>
            <person name="Zhulin I.B."/>
            <person name="Tiedje J.M."/>
        </authorList>
    </citation>
    <scope>NUCLEOTIDE SEQUENCE [LARGE SCALE GENOMIC DNA]</scope>
    <source>
        <strain evidence="2 3">LB400</strain>
    </source>
</reference>
<organism evidence="2 3">
    <name type="scientific">Paraburkholderia xenovorans (strain LB400)</name>
    <dbReference type="NCBI Taxonomy" id="266265"/>
    <lineage>
        <taxon>Bacteria</taxon>
        <taxon>Pseudomonadati</taxon>
        <taxon>Pseudomonadota</taxon>
        <taxon>Betaproteobacteria</taxon>
        <taxon>Burkholderiales</taxon>
        <taxon>Burkholderiaceae</taxon>
        <taxon>Paraburkholderia</taxon>
    </lineage>
</organism>